<evidence type="ECO:0000313" key="11">
    <source>
        <dbReference type="EMBL" id="MBH8551630.1"/>
    </source>
</evidence>
<evidence type="ECO:0000256" key="8">
    <source>
        <dbReference type="ARBA" id="ARBA00038436"/>
    </source>
</evidence>
<keyword evidence="2" id="KW-0813">Transport</keyword>
<dbReference type="GO" id="GO:0005886">
    <property type="term" value="C:plasma membrane"/>
    <property type="evidence" value="ECO:0007669"/>
    <property type="project" value="UniProtKB-SubCell"/>
</dbReference>
<organism evidence="11 12">
    <name type="scientific">Atlanticothrix silvestris CENA357</name>
    <dbReference type="NCBI Taxonomy" id="1725252"/>
    <lineage>
        <taxon>Bacteria</taxon>
        <taxon>Bacillati</taxon>
        <taxon>Cyanobacteriota</taxon>
        <taxon>Cyanophyceae</taxon>
        <taxon>Nostocales</taxon>
        <taxon>Nodulariaceae</taxon>
        <taxon>Atlanticothrix</taxon>
        <taxon>Atlanticothrix silvestris</taxon>
    </lineage>
</organism>
<feature type="transmembrane region" description="Helical" evidence="9">
    <location>
        <begin position="21"/>
        <end position="38"/>
    </location>
</feature>
<dbReference type="PANTHER" id="PTHR35011">
    <property type="entry name" value="2,3-DIKETO-L-GULONATE TRAP TRANSPORTER SMALL PERMEASE PROTEIN YIAM"/>
    <property type="match status" value="1"/>
</dbReference>
<dbReference type="RefSeq" id="WP_214437951.1">
    <property type="nucleotide sequence ID" value="NZ_JAECZB010000005.1"/>
</dbReference>
<dbReference type="EMBL" id="JAECZB010000005">
    <property type="protein sequence ID" value="MBH8551630.1"/>
    <property type="molecule type" value="Genomic_DNA"/>
</dbReference>
<evidence type="ECO:0000259" key="10">
    <source>
        <dbReference type="Pfam" id="PF04290"/>
    </source>
</evidence>
<dbReference type="AlphaFoldDB" id="A0A8J7KWU9"/>
<dbReference type="Pfam" id="PF04290">
    <property type="entry name" value="DctQ"/>
    <property type="match status" value="1"/>
</dbReference>
<gene>
    <name evidence="11" type="ORF">I8751_04420</name>
</gene>
<sequence length="191" mass="21718">MEKLLQVSRIIDTCTERIGRLTSWLVLVMVILGVWNVVGRYLGRFSGNNLTSNAYIEAQWYIFDLVFFLGAAYTLQHNEHVRVDIFYSNWSPRRKALADLLGTVFFLIPFCILVIIFSWDAVVASWQIQEASSDPGGLPRYPIKAMIIVAFVLLIFQGVSQAIKNLAILFGVTSRRESKLESQEDNHDTSL</sequence>
<dbReference type="Proteomes" id="UP000599391">
    <property type="component" value="Unassembled WGS sequence"/>
</dbReference>
<keyword evidence="12" id="KW-1185">Reference proteome</keyword>
<evidence type="ECO:0000256" key="1">
    <source>
        <dbReference type="ARBA" id="ARBA00004429"/>
    </source>
</evidence>
<dbReference type="InterPro" id="IPR055348">
    <property type="entry name" value="DctQ"/>
</dbReference>
<keyword evidence="5 9" id="KW-0812">Transmembrane</keyword>
<evidence type="ECO:0000256" key="5">
    <source>
        <dbReference type="ARBA" id="ARBA00022692"/>
    </source>
</evidence>
<feature type="domain" description="Tripartite ATP-independent periplasmic transporters DctQ component" evidence="10">
    <location>
        <begin position="29"/>
        <end position="165"/>
    </location>
</feature>
<evidence type="ECO:0000256" key="4">
    <source>
        <dbReference type="ARBA" id="ARBA00022519"/>
    </source>
</evidence>
<dbReference type="PANTHER" id="PTHR35011:SF4">
    <property type="entry name" value="SLL1102 PROTEIN"/>
    <property type="match status" value="1"/>
</dbReference>
<feature type="transmembrane region" description="Helical" evidence="9">
    <location>
        <begin position="58"/>
        <end position="75"/>
    </location>
</feature>
<comment type="similarity">
    <text evidence="8">Belongs to the TRAP transporter small permease family.</text>
</comment>
<evidence type="ECO:0000256" key="7">
    <source>
        <dbReference type="ARBA" id="ARBA00023136"/>
    </source>
</evidence>
<accession>A0A8J7KWU9</accession>
<evidence type="ECO:0000256" key="9">
    <source>
        <dbReference type="SAM" id="Phobius"/>
    </source>
</evidence>
<reference evidence="11 12" key="1">
    <citation type="journal article" date="2021" name="Int. J. Syst. Evol. Microbiol.">
        <title>Amazonocrinis nigriterrae gen. nov., sp. nov., Atlanticothrix silvestris gen. nov., sp. nov. and Dendronalium phyllosphericum gen. nov., sp. nov., nostocacean cyanobacteria from Brazilian environments.</title>
        <authorList>
            <person name="Alvarenga D.O."/>
            <person name="Andreote A.P.D."/>
            <person name="Branco L.H.Z."/>
            <person name="Delbaje E."/>
            <person name="Cruz R.B."/>
            <person name="Varani A.M."/>
            <person name="Fiore M.F."/>
        </authorList>
    </citation>
    <scope>NUCLEOTIDE SEQUENCE [LARGE SCALE GENOMIC DNA]</scope>
    <source>
        <strain evidence="11 12">CENA357</strain>
    </source>
</reference>
<keyword evidence="7 9" id="KW-0472">Membrane</keyword>
<comment type="caution">
    <text evidence="11">The sequence shown here is derived from an EMBL/GenBank/DDBJ whole genome shotgun (WGS) entry which is preliminary data.</text>
</comment>
<evidence type="ECO:0000256" key="3">
    <source>
        <dbReference type="ARBA" id="ARBA00022475"/>
    </source>
</evidence>
<evidence type="ECO:0000313" key="12">
    <source>
        <dbReference type="Proteomes" id="UP000599391"/>
    </source>
</evidence>
<name>A0A8J7KWU9_9CYAN</name>
<evidence type="ECO:0000256" key="6">
    <source>
        <dbReference type="ARBA" id="ARBA00022989"/>
    </source>
</evidence>
<feature type="transmembrane region" description="Helical" evidence="9">
    <location>
        <begin position="96"/>
        <end position="119"/>
    </location>
</feature>
<keyword evidence="3" id="KW-1003">Cell membrane</keyword>
<keyword evidence="4" id="KW-0997">Cell inner membrane</keyword>
<keyword evidence="6 9" id="KW-1133">Transmembrane helix</keyword>
<comment type="subcellular location">
    <subcellularLocation>
        <location evidence="1">Cell inner membrane</location>
        <topology evidence="1">Multi-pass membrane protein</topology>
    </subcellularLocation>
</comment>
<protein>
    <submittedName>
        <fullName evidence="11">TRAP transporter small permease subunit</fullName>
    </submittedName>
</protein>
<dbReference type="InterPro" id="IPR007387">
    <property type="entry name" value="TRAP_DctQ"/>
</dbReference>
<evidence type="ECO:0000256" key="2">
    <source>
        <dbReference type="ARBA" id="ARBA00022448"/>
    </source>
</evidence>
<proteinExistence type="inferred from homology"/>